<dbReference type="OrthoDB" id="165650at2"/>
<dbReference type="EMBL" id="LZFO01000008">
    <property type="protein sequence ID" value="OFI06811.1"/>
    <property type="molecule type" value="Genomic_DNA"/>
</dbReference>
<dbReference type="PATRIC" id="fig|1121290.3.peg.806"/>
<comment type="caution">
    <text evidence="1">The sequence shown here is derived from an EMBL/GenBank/DDBJ whole genome shotgun (WGS) entry which is preliminary data.</text>
</comment>
<organism evidence="1 2">
    <name type="scientific">Clostridium acetireducens DSM 10703</name>
    <dbReference type="NCBI Taxonomy" id="1121290"/>
    <lineage>
        <taxon>Bacteria</taxon>
        <taxon>Bacillati</taxon>
        <taxon>Bacillota</taxon>
        <taxon>Clostridia</taxon>
        <taxon>Eubacteriales</taxon>
        <taxon>Clostridiaceae</taxon>
        <taxon>Clostridium</taxon>
    </lineage>
</organism>
<evidence type="ECO:0008006" key="3">
    <source>
        <dbReference type="Google" id="ProtNLM"/>
    </source>
</evidence>
<dbReference type="AlphaFoldDB" id="A0A1E8F085"/>
<gene>
    <name evidence="1" type="ORF">CLOACE_07940</name>
</gene>
<protein>
    <recommendedName>
        <fullName evidence="3">Flagellar operon protein</fullName>
    </recommendedName>
</protein>
<dbReference type="InterPro" id="IPR013367">
    <property type="entry name" value="Flagellar_put"/>
</dbReference>
<proteinExistence type="predicted"/>
<dbReference type="STRING" id="1121290.CLAOCE_07940"/>
<dbReference type="NCBIfam" id="TIGR02530">
    <property type="entry name" value="flg_new"/>
    <property type="match status" value="1"/>
</dbReference>
<evidence type="ECO:0000313" key="1">
    <source>
        <dbReference type="EMBL" id="OFI06811.1"/>
    </source>
</evidence>
<dbReference type="RefSeq" id="WP_070109748.1">
    <property type="nucleotide sequence ID" value="NZ_LZFO01000008.1"/>
</dbReference>
<dbReference type="Proteomes" id="UP000175744">
    <property type="component" value="Unassembled WGS sequence"/>
</dbReference>
<keyword evidence="2" id="KW-1185">Reference proteome</keyword>
<evidence type="ECO:0000313" key="2">
    <source>
        <dbReference type="Proteomes" id="UP000175744"/>
    </source>
</evidence>
<reference evidence="1 2" key="1">
    <citation type="submission" date="2016-06" db="EMBL/GenBank/DDBJ databases">
        <title>Genome sequence of Clostridium acetireducens DSM 10703.</title>
        <authorList>
            <person name="Poehlein A."/>
            <person name="Fluechter S."/>
            <person name="Duerre P."/>
            <person name="Daniel R."/>
        </authorList>
    </citation>
    <scope>NUCLEOTIDE SEQUENCE [LARGE SCALE GENOMIC DNA]</scope>
    <source>
        <strain evidence="1 2">DSM 10703</strain>
    </source>
</reference>
<name>A0A1E8F085_9CLOT</name>
<dbReference type="Pfam" id="PF12611">
    <property type="entry name" value="Flagellar_put"/>
    <property type="match status" value="1"/>
</dbReference>
<accession>A0A1E8F085</accession>
<sequence length="129" mass="14770">MGYRVINGKMYITGDFLKNYSNNKVENKKSSNKFSNILEKKIDKNKSFVVSNHALERLKERNINFTEEDMKVINQGINKAEKKGCRQCVMFYKNTALVTSIKNRTVITAINGENIKGNIFTNIDSVLVI</sequence>